<comment type="caution">
    <text evidence="3">The sequence shown here is derived from an EMBL/GenBank/DDBJ whole genome shotgun (WGS) entry which is preliminary data.</text>
</comment>
<evidence type="ECO:0000313" key="3">
    <source>
        <dbReference type="EMBL" id="KAJ8869899.1"/>
    </source>
</evidence>
<organism evidence="3 4">
    <name type="scientific">Dryococelus australis</name>
    <dbReference type="NCBI Taxonomy" id="614101"/>
    <lineage>
        <taxon>Eukaryota</taxon>
        <taxon>Metazoa</taxon>
        <taxon>Ecdysozoa</taxon>
        <taxon>Arthropoda</taxon>
        <taxon>Hexapoda</taxon>
        <taxon>Insecta</taxon>
        <taxon>Pterygota</taxon>
        <taxon>Neoptera</taxon>
        <taxon>Polyneoptera</taxon>
        <taxon>Phasmatodea</taxon>
        <taxon>Verophasmatodea</taxon>
        <taxon>Anareolatae</taxon>
        <taxon>Phasmatidae</taxon>
        <taxon>Eurycanthinae</taxon>
        <taxon>Dryococelus</taxon>
    </lineage>
</organism>
<sequence length="311" mass="36110">MEAYKSSELSESEDERLEDSDTGPDWLPDSSDSRKKRTLAPESKEPKENYARNLSTQWHDVNKNASEKPQPVWYCSLEEPQPSQSPIDYFQNFWSGKLIEHIVDQSNPYSIQRDPNKPLTMNVKELEKFVGQIMPVPNLPDLGANSNFVLRLTQMIPEHKNILVYFDKWFASPRLFVTLAKKGVGVLGTVRLNRSRCLTFTADAEMKKRGRETFEGKETTLDRIDIRAVKWFDNRAVILVSSSEYAEPVGTVTRYDSKSHREIEIPCPRIVPAYNQFIRGVDLLDSLIAHYRIKTRSKKLYLRFSFTLWIW</sequence>
<gene>
    <name evidence="3" type="ORF">PR048_028908</name>
</gene>
<dbReference type="Pfam" id="PF13843">
    <property type="entry name" value="DDE_Tnp_1_7"/>
    <property type="match status" value="1"/>
</dbReference>
<keyword evidence="4" id="KW-1185">Reference proteome</keyword>
<dbReference type="PANTHER" id="PTHR47272:SF1">
    <property type="entry name" value="PIGGYBAC TRANSPOSABLE ELEMENT-DERIVED PROTEIN 3-LIKE"/>
    <property type="match status" value="1"/>
</dbReference>
<dbReference type="EMBL" id="JARBHB010000013">
    <property type="protein sequence ID" value="KAJ8869899.1"/>
    <property type="molecule type" value="Genomic_DNA"/>
</dbReference>
<name>A0ABQ9GBW3_9NEOP</name>
<dbReference type="InterPro" id="IPR029526">
    <property type="entry name" value="PGBD"/>
</dbReference>
<feature type="region of interest" description="Disordered" evidence="1">
    <location>
        <begin position="1"/>
        <end position="62"/>
    </location>
</feature>
<evidence type="ECO:0000313" key="4">
    <source>
        <dbReference type="Proteomes" id="UP001159363"/>
    </source>
</evidence>
<dbReference type="PANTHER" id="PTHR47272">
    <property type="entry name" value="DDE_TNP_1_7 DOMAIN-CONTAINING PROTEIN"/>
    <property type="match status" value="1"/>
</dbReference>
<feature type="domain" description="PiggyBac transposable element-derived protein" evidence="2">
    <location>
        <begin position="136"/>
        <end position="304"/>
    </location>
</feature>
<evidence type="ECO:0000256" key="1">
    <source>
        <dbReference type="SAM" id="MobiDB-lite"/>
    </source>
</evidence>
<evidence type="ECO:0000259" key="2">
    <source>
        <dbReference type="Pfam" id="PF13843"/>
    </source>
</evidence>
<reference evidence="3 4" key="1">
    <citation type="submission" date="2023-02" db="EMBL/GenBank/DDBJ databases">
        <title>LHISI_Scaffold_Assembly.</title>
        <authorList>
            <person name="Stuart O.P."/>
            <person name="Cleave R."/>
            <person name="Magrath M.J.L."/>
            <person name="Mikheyev A.S."/>
        </authorList>
    </citation>
    <scope>NUCLEOTIDE SEQUENCE [LARGE SCALE GENOMIC DNA]</scope>
    <source>
        <strain evidence="3">Daus_M_001</strain>
        <tissue evidence="3">Leg muscle</tissue>
    </source>
</reference>
<accession>A0ABQ9GBW3</accession>
<feature type="compositionally biased region" description="Acidic residues" evidence="1">
    <location>
        <begin position="10"/>
        <end position="22"/>
    </location>
</feature>
<proteinExistence type="predicted"/>
<protein>
    <recommendedName>
        <fullName evidence="2">PiggyBac transposable element-derived protein domain-containing protein</fullName>
    </recommendedName>
</protein>
<dbReference type="Proteomes" id="UP001159363">
    <property type="component" value="Chromosome 12"/>
</dbReference>